<dbReference type="CDD" id="cd07741">
    <property type="entry name" value="metallo-hydrolase-like_MBL-fold"/>
    <property type="match status" value="1"/>
</dbReference>
<dbReference type="SUPFAM" id="SSF56281">
    <property type="entry name" value="Metallo-hydrolase/oxidoreductase"/>
    <property type="match status" value="1"/>
</dbReference>
<dbReference type="EMBL" id="CP019384">
    <property type="protein sequence ID" value="QAT16615.1"/>
    <property type="molecule type" value="Genomic_DNA"/>
</dbReference>
<evidence type="ECO:0000313" key="3">
    <source>
        <dbReference type="Proteomes" id="UP000287243"/>
    </source>
</evidence>
<proteinExistence type="predicted"/>
<dbReference type="InterPro" id="IPR001279">
    <property type="entry name" value="Metallo-B-lactamas"/>
</dbReference>
<dbReference type="Proteomes" id="UP000287243">
    <property type="component" value="Chromosome"/>
</dbReference>
<keyword evidence="3" id="KW-1185">Reference proteome</keyword>
<organism evidence="2 3">
    <name type="scientific">Velamenicoccus archaeovorus</name>
    <dbReference type="NCBI Taxonomy" id="1930593"/>
    <lineage>
        <taxon>Bacteria</taxon>
        <taxon>Pseudomonadati</taxon>
        <taxon>Candidatus Omnitrophota</taxon>
        <taxon>Candidatus Velamenicoccus</taxon>
    </lineage>
</organism>
<dbReference type="PANTHER" id="PTHR42663:SF6">
    <property type="entry name" value="HYDROLASE C777.06C-RELATED"/>
    <property type="match status" value="1"/>
</dbReference>
<dbReference type="KEGG" id="vai:BU251_02140"/>
<dbReference type="AlphaFoldDB" id="A0A410P343"/>
<dbReference type="Gene3D" id="3.60.15.10">
    <property type="entry name" value="Ribonuclease Z/Hydroxyacylglutathione hydrolase-like"/>
    <property type="match status" value="1"/>
</dbReference>
<dbReference type="OrthoDB" id="9800940at2"/>
<dbReference type="RefSeq" id="WP_128699251.1">
    <property type="nucleotide sequence ID" value="NZ_CP019384.1"/>
</dbReference>
<dbReference type="Pfam" id="PF12706">
    <property type="entry name" value="Lactamase_B_2"/>
    <property type="match status" value="1"/>
</dbReference>
<gene>
    <name evidence="2" type="ORF">BU251_02140</name>
</gene>
<protein>
    <submittedName>
        <fullName evidence="2">Metal-dependent hydrolase of the beta-lactamase superfamily</fullName>
    </submittedName>
</protein>
<accession>A0A410P343</accession>
<dbReference type="PANTHER" id="PTHR42663">
    <property type="entry name" value="HYDROLASE C777.06C-RELATED-RELATED"/>
    <property type="match status" value="1"/>
</dbReference>
<evidence type="ECO:0000259" key="1">
    <source>
        <dbReference type="Pfam" id="PF12706"/>
    </source>
</evidence>
<name>A0A410P343_VELA1</name>
<sequence length="258" mass="28780">MSKQSKSDYWLKFLGTAGARFVMIRQLRASGGLWLKSGTTQVLIDPGPGCLVRCSSVRPKLDPTGLNAIILTHRHLDHANDINVMIEAMTEGGFKKRGVVYVPQDALGDDPVIYKYAREFAGKIEVLAPQTAYHLGDFSFETTAPLRHPSMTYGLKFMMGETRVCLLSDTEYFEGLEDMFACDVLIVNVVFFEPHPGIQHLNFGDVKKIVERLTPQKTILTHFGLTMLKNHPHVLARQLSWETGLNVAAATDGLKVEF</sequence>
<dbReference type="InterPro" id="IPR036866">
    <property type="entry name" value="RibonucZ/Hydroxyglut_hydro"/>
</dbReference>
<dbReference type="GO" id="GO:0016787">
    <property type="term" value="F:hydrolase activity"/>
    <property type="evidence" value="ECO:0007669"/>
    <property type="project" value="UniProtKB-KW"/>
</dbReference>
<evidence type="ECO:0000313" key="2">
    <source>
        <dbReference type="EMBL" id="QAT16615.1"/>
    </source>
</evidence>
<feature type="domain" description="Metallo-beta-lactamase" evidence="1">
    <location>
        <begin position="40"/>
        <end position="223"/>
    </location>
</feature>
<reference evidence="2 3" key="1">
    <citation type="submission" date="2017-01" db="EMBL/GenBank/DDBJ databases">
        <title>First insights into the biology of 'candidatus Vampirococcus archaeovorus'.</title>
        <authorList>
            <person name="Kizina J."/>
            <person name="Jordan S."/>
            <person name="Stueber K."/>
            <person name="Reinhardt R."/>
            <person name="Harder J."/>
        </authorList>
    </citation>
    <scope>NUCLEOTIDE SEQUENCE [LARGE SCALE GENOMIC DNA]</scope>
    <source>
        <strain evidence="2 3">LiM</strain>
    </source>
</reference>
<keyword evidence="2" id="KW-0378">Hydrolase</keyword>